<dbReference type="GO" id="GO:0005737">
    <property type="term" value="C:cytoplasm"/>
    <property type="evidence" value="ECO:0007669"/>
    <property type="project" value="UniProtKB-ARBA"/>
</dbReference>
<dbReference type="RefSeq" id="WP_110467929.1">
    <property type="nucleotide sequence ID" value="NZ_QJSP01000002.1"/>
</dbReference>
<evidence type="ECO:0000256" key="3">
    <source>
        <dbReference type="ARBA" id="ARBA00023121"/>
    </source>
</evidence>
<evidence type="ECO:0000256" key="2">
    <source>
        <dbReference type="ARBA" id="ARBA00023034"/>
    </source>
</evidence>
<dbReference type="GO" id="GO:0070273">
    <property type="term" value="F:phosphatidylinositol-4-phosphate binding"/>
    <property type="evidence" value="ECO:0007669"/>
    <property type="project" value="InterPro"/>
</dbReference>
<sequence>MSTPNSSKDPLIAEDLLLLLFDPRSGTIAGEGTLFYVLGGAVLTELAFTNQIAIENRGGVRGSLVSAVEDTPLTDPLLRSAWDRIAEKPRDPQTLLASIGPTLRPIVLDRLVERGYIVAERKKRLRLFTTTSLREGDGRRRSDLLAQVRAVFVDGVSPQSRIAALGALLSASGTLPTFYRDIPWSGDVYTRGKELERGEWGADAVGAAVARTVAASVVNSMVAVGLIKG</sequence>
<evidence type="ECO:0000313" key="5">
    <source>
        <dbReference type="EMBL" id="PYE19871.1"/>
    </source>
</evidence>
<dbReference type="InterPro" id="IPR038261">
    <property type="entry name" value="GPP34-like_sf"/>
</dbReference>
<dbReference type="Pfam" id="PF05719">
    <property type="entry name" value="GPP34"/>
    <property type="match status" value="1"/>
</dbReference>
<organism evidence="5 6">
    <name type="scientific">Williamsia limnetica</name>
    <dbReference type="NCBI Taxonomy" id="882452"/>
    <lineage>
        <taxon>Bacteria</taxon>
        <taxon>Bacillati</taxon>
        <taxon>Actinomycetota</taxon>
        <taxon>Actinomycetes</taxon>
        <taxon>Mycobacteriales</taxon>
        <taxon>Nocardiaceae</taxon>
        <taxon>Williamsia</taxon>
    </lineage>
</organism>
<comment type="caution">
    <text evidence="5">The sequence shown here is derived from an EMBL/GenBank/DDBJ whole genome shotgun (WGS) entry which is preliminary data.</text>
</comment>
<comment type="subcellular location">
    <subcellularLocation>
        <location evidence="1">Golgi apparatus membrane</location>
        <topology evidence="1">Peripheral membrane protein</topology>
        <orientation evidence="1">Cytoplasmic side</orientation>
    </subcellularLocation>
</comment>
<protein>
    <submittedName>
        <fullName evidence="5">Golgi phosphoprotein 3 GPP34</fullName>
    </submittedName>
</protein>
<gene>
    <name evidence="5" type="ORF">DFR67_1029</name>
</gene>
<dbReference type="Proteomes" id="UP000247591">
    <property type="component" value="Unassembled WGS sequence"/>
</dbReference>
<evidence type="ECO:0000256" key="4">
    <source>
        <dbReference type="ARBA" id="ARBA00023136"/>
    </source>
</evidence>
<evidence type="ECO:0000313" key="6">
    <source>
        <dbReference type="Proteomes" id="UP000247591"/>
    </source>
</evidence>
<keyword evidence="4" id="KW-0472">Membrane</keyword>
<evidence type="ECO:0000256" key="1">
    <source>
        <dbReference type="ARBA" id="ARBA00004255"/>
    </source>
</evidence>
<accession>A0A318S611</accession>
<dbReference type="EMBL" id="QJSP01000002">
    <property type="protein sequence ID" value="PYE19871.1"/>
    <property type="molecule type" value="Genomic_DNA"/>
</dbReference>
<keyword evidence="3" id="KW-0446">Lipid-binding</keyword>
<dbReference type="GO" id="GO:0012505">
    <property type="term" value="C:endomembrane system"/>
    <property type="evidence" value="ECO:0007669"/>
    <property type="project" value="UniProtKB-ARBA"/>
</dbReference>
<reference evidence="5 6" key="1">
    <citation type="submission" date="2018-06" db="EMBL/GenBank/DDBJ databases">
        <title>Genomic Encyclopedia of Type Strains, Phase IV (KMG-IV): sequencing the most valuable type-strain genomes for metagenomic binning, comparative biology and taxonomic classification.</title>
        <authorList>
            <person name="Goeker M."/>
        </authorList>
    </citation>
    <scope>NUCLEOTIDE SEQUENCE [LARGE SCALE GENOMIC DNA]</scope>
    <source>
        <strain evidence="5 6">DSM 45521</strain>
    </source>
</reference>
<dbReference type="OrthoDB" id="4321663at2"/>
<keyword evidence="2" id="KW-0333">Golgi apparatus</keyword>
<dbReference type="Gene3D" id="1.10.3630.10">
    <property type="entry name" value="yeast vps74-n-term truncation variant domain like"/>
    <property type="match status" value="1"/>
</dbReference>
<keyword evidence="6" id="KW-1185">Reference proteome</keyword>
<name>A0A318S611_WILLI</name>
<proteinExistence type="predicted"/>
<dbReference type="InterPro" id="IPR008628">
    <property type="entry name" value="GPP34-like"/>
</dbReference>
<dbReference type="AlphaFoldDB" id="A0A318S611"/>